<dbReference type="Proteomes" id="UP000054359">
    <property type="component" value="Unassembled WGS sequence"/>
</dbReference>
<evidence type="ECO:0000256" key="1">
    <source>
        <dbReference type="SAM" id="Phobius"/>
    </source>
</evidence>
<gene>
    <name evidence="2" type="ORF">X975_25572</name>
</gene>
<proteinExistence type="predicted"/>
<protein>
    <submittedName>
        <fullName evidence="2">Uncharacterized protein</fullName>
    </submittedName>
</protein>
<dbReference type="EMBL" id="KK118362">
    <property type="protein sequence ID" value="KFM72796.1"/>
    <property type="molecule type" value="Genomic_DNA"/>
</dbReference>
<keyword evidence="1" id="KW-1133">Transmembrane helix</keyword>
<keyword evidence="1" id="KW-0812">Transmembrane</keyword>
<dbReference type="AlphaFoldDB" id="A0A087U607"/>
<keyword evidence="3" id="KW-1185">Reference proteome</keyword>
<keyword evidence="1" id="KW-0472">Membrane</keyword>
<evidence type="ECO:0000313" key="2">
    <source>
        <dbReference type="EMBL" id="KFM72796.1"/>
    </source>
</evidence>
<organism evidence="2 3">
    <name type="scientific">Stegodyphus mimosarum</name>
    <name type="common">African social velvet spider</name>
    <dbReference type="NCBI Taxonomy" id="407821"/>
    <lineage>
        <taxon>Eukaryota</taxon>
        <taxon>Metazoa</taxon>
        <taxon>Ecdysozoa</taxon>
        <taxon>Arthropoda</taxon>
        <taxon>Chelicerata</taxon>
        <taxon>Arachnida</taxon>
        <taxon>Araneae</taxon>
        <taxon>Araneomorphae</taxon>
        <taxon>Entelegynae</taxon>
        <taxon>Eresoidea</taxon>
        <taxon>Eresidae</taxon>
        <taxon>Stegodyphus</taxon>
    </lineage>
</organism>
<feature type="non-terminal residue" evidence="2">
    <location>
        <position position="86"/>
    </location>
</feature>
<evidence type="ECO:0000313" key="3">
    <source>
        <dbReference type="Proteomes" id="UP000054359"/>
    </source>
</evidence>
<sequence>MFPKFVILQTLQTLIPLIQINFAAVIQNLAMKAIWMMLVIVISILNMHFWNSLFGDFLMMVVKFTHQEHLLKKQQKNKVLQSMFED</sequence>
<accession>A0A087U607</accession>
<feature type="transmembrane region" description="Helical" evidence="1">
    <location>
        <begin position="33"/>
        <end position="50"/>
    </location>
</feature>
<name>A0A087U607_STEMI</name>
<reference evidence="2 3" key="1">
    <citation type="submission" date="2013-11" db="EMBL/GenBank/DDBJ databases">
        <title>Genome sequencing of Stegodyphus mimosarum.</title>
        <authorList>
            <person name="Bechsgaard J."/>
        </authorList>
    </citation>
    <scope>NUCLEOTIDE SEQUENCE [LARGE SCALE GENOMIC DNA]</scope>
</reference>